<dbReference type="EMBL" id="HBGJ01005474">
    <property type="protein sequence ID" value="CAD9245019.1"/>
    <property type="molecule type" value="Transcribed_RNA"/>
</dbReference>
<dbReference type="Gene3D" id="3.40.50.1820">
    <property type="entry name" value="alpha/beta hydrolase"/>
    <property type="match status" value="1"/>
</dbReference>
<proteinExistence type="inferred from homology"/>
<dbReference type="SUPFAM" id="SSF53474">
    <property type="entry name" value="alpha/beta-Hydrolases"/>
    <property type="match status" value="1"/>
</dbReference>
<dbReference type="InterPro" id="IPR042269">
    <property type="entry name" value="Ser_carbopepase_S28_SKS"/>
</dbReference>
<feature type="region of interest" description="Disordered" evidence="6">
    <location>
        <begin position="418"/>
        <end position="438"/>
    </location>
</feature>
<dbReference type="InterPro" id="IPR008758">
    <property type="entry name" value="Peptidase_S28"/>
</dbReference>
<dbReference type="AlphaFoldDB" id="A0A7S1TSG3"/>
<evidence type="ECO:0000256" key="5">
    <source>
        <dbReference type="ARBA" id="ARBA00023180"/>
    </source>
</evidence>
<name>A0A7S1TSG3_9STRA</name>
<protein>
    <recommendedName>
        <fullName evidence="8">Thymus-specific serine protease</fullName>
    </recommendedName>
</protein>
<evidence type="ECO:0008006" key="8">
    <source>
        <dbReference type="Google" id="ProtNLM"/>
    </source>
</evidence>
<sequence length="470" mass="51884">MTSWWAASFTVSEAPLPRERLHSDEPGPTQHSHHHYHHPTGALMIKAAEKHGALILALEHRFYNPPDEYPVEDLSTENLRFLSSQQALADIANFHVHASAEFGLTSANRWVTWGGSYPGMMASWARYKYPHLIFAAVASSAPVQAVLNMQGYNNVVADAIANERIGGSKACRDTVVEIFEALGKAMISPDGRGKLYEEFNVCEKRKDPLKEPNNQDEFTMDLSFLVYDQGNDPSSTQPTSNLAVTCSEYILNVGLGDPVARLAALSRDSRGPLFPPTDDDGAADDECMSVSYEKNQVEAYQDVSLTGFSNTTVFCQRCWLFQTCTQFGFYQTCDPGTQCPYTSEPHLNTVETQLGLCESSFGIPPEAVRQHIETSLADYGGRYADTSRILYVNGGADPWRAQSVIEARPGLPTLEVADASHHPWTHPPQDSDQQSVKDARREIMYQVDEWLALSDDEAGAAAEMTYSAAA</sequence>
<gene>
    <name evidence="7" type="ORF">PPAR1163_LOCUS3367</name>
</gene>
<evidence type="ECO:0000313" key="7">
    <source>
        <dbReference type="EMBL" id="CAD9245019.1"/>
    </source>
</evidence>
<dbReference type="GO" id="GO:0008239">
    <property type="term" value="F:dipeptidyl-peptidase activity"/>
    <property type="evidence" value="ECO:0007669"/>
    <property type="project" value="TreeGrafter"/>
</dbReference>
<keyword evidence="4" id="KW-0378">Hydrolase</keyword>
<reference evidence="7" key="1">
    <citation type="submission" date="2021-01" db="EMBL/GenBank/DDBJ databases">
        <authorList>
            <person name="Corre E."/>
            <person name="Pelletier E."/>
            <person name="Niang G."/>
            <person name="Scheremetjew M."/>
            <person name="Finn R."/>
            <person name="Kale V."/>
            <person name="Holt S."/>
            <person name="Cochrane G."/>
            <person name="Meng A."/>
            <person name="Brown T."/>
            <person name="Cohen L."/>
        </authorList>
    </citation>
    <scope>NUCLEOTIDE SEQUENCE</scope>
    <source>
        <strain evidence="7">CCMP2877</strain>
    </source>
</reference>
<dbReference type="GO" id="GO:0070008">
    <property type="term" value="F:serine-type exopeptidase activity"/>
    <property type="evidence" value="ECO:0007669"/>
    <property type="project" value="InterPro"/>
</dbReference>
<dbReference type="GO" id="GO:0006508">
    <property type="term" value="P:proteolysis"/>
    <property type="evidence" value="ECO:0007669"/>
    <property type="project" value="UniProtKB-KW"/>
</dbReference>
<evidence type="ECO:0000256" key="2">
    <source>
        <dbReference type="ARBA" id="ARBA00022670"/>
    </source>
</evidence>
<evidence type="ECO:0000256" key="3">
    <source>
        <dbReference type="ARBA" id="ARBA00022729"/>
    </source>
</evidence>
<feature type="region of interest" description="Disordered" evidence="6">
    <location>
        <begin position="16"/>
        <end position="36"/>
    </location>
</feature>
<keyword evidence="2" id="KW-0645">Protease</keyword>
<keyword evidence="3" id="KW-0732">Signal</keyword>
<evidence type="ECO:0000256" key="6">
    <source>
        <dbReference type="SAM" id="MobiDB-lite"/>
    </source>
</evidence>
<dbReference type="PANTHER" id="PTHR11010:SF11">
    <property type="entry name" value="THYMUS-SPECIFIC SERINE PROTEASE"/>
    <property type="match status" value="1"/>
</dbReference>
<dbReference type="InterPro" id="IPR029058">
    <property type="entry name" value="AB_hydrolase_fold"/>
</dbReference>
<evidence type="ECO:0000256" key="1">
    <source>
        <dbReference type="ARBA" id="ARBA00011079"/>
    </source>
</evidence>
<organism evidence="7">
    <name type="scientific">Phaeomonas parva</name>
    <dbReference type="NCBI Taxonomy" id="124430"/>
    <lineage>
        <taxon>Eukaryota</taxon>
        <taxon>Sar</taxon>
        <taxon>Stramenopiles</taxon>
        <taxon>Ochrophyta</taxon>
        <taxon>Pinguiophyceae</taxon>
        <taxon>Pinguiochrysidales</taxon>
        <taxon>Pinguiochrysidaceae</taxon>
        <taxon>Phaeomonas</taxon>
    </lineage>
</organism>
<dbReference type="PANTHER" id="PTHR11010">
    <property type="entry name" value="PROTEASE S28 PRO-X CARBOXYPEPTIDASE-RELATED"/>
    <property type="match status" value="1"/>
</dbReference>
<dbReference type="Gene3D" id="1.20.120.980">
    <property type="entry name" value="Serine carboxypeptidase S28, SKS domain"/>
    <property type="match status" value="1"/>
</dbReference>
<feature type="compositionally biased region" description="Basic and acidic residues" evidence="6">
    <location>
        <begin position="16"/>
        <end position="25"/>
    </location>
</feature>
<evidence type="ECO:0000256" key="4">
    <source>
        <dbReference type="ARBA" id="ARBA00022801"/>
    </source>
</evidence>
<keyword evidence="5" id="KW-0325">Glycoprotein</keyword>
<comment type="similarity">
    <text evidence="1">Belongs to the peptidase S28 family.</text>
</comment>
<accession>A0A7S1TSG3</accession>
<dbReference type="Pfam" id="PF05577">
    <property type="entry name" value="Peptidase_S28"/>
    <property type="match status" value="1"/>
</dbReference>